<accession>A0ACB8FH99</accession>
<organism evidence="1 2">
    <name type="scientific">Sphaerodactylus townsendi</name>
    <dbReference type="NCBI Taxonomy" id="933632"/>
    <lineage>
        <taxon>Eukaryota</taxon>
        <taxon>Metazoa</taxon>
        <taxon>Chordata</taxon>
        <taxon>Craniata</taxon>
        <taxon>Vertebrata</taxon>
        <taxon>Euteleostomi</taxon>
        <taxon>Lepidosauria</taxon>
        <taxon>Squamata</taxon>
        <taxon>Bifurcata</taxon>
        <taxon>Gekkota</taxon>
        <taxon>Sphaerodactylidae</taxon>
        <taxon>Sphaerodactylus</taxon>
    </lineage>
</organism>
<sequence>MLSLRGLLLLLLAGATAAFGVPPSNETARVARFVAHACDWGALATLSTQPQVQGQPFANVFSISDGELSKGTGVPYMYLTPLEISVKDLQVNGNASLTLSLAQTSYCKDKHYDPQSPLCAHVIFCGVVEKVTGAEEEFGRKVLFNRHPEMEDWPAEHDWFVAKLNIANIWVLSHFGGIESVSPEDYFKATPQN</sequence>
<name>A0ACB8FH99_9SAUR</name>
<keyword evidence="2" id="KW-1185">Reference proteome</keyword>
<dbReference type="Proteomes" id="UP000827872">
    <property type="component" value="Linkage Group LG04"/>
</dbReference>
<proteinExistence type="predicted"/>
<dbReference type="EMBL" id="CM037617">
    <property type="protein sequence ID" value="KAH8004697.1"/>
    <property type="molecule type" value="Genomic_DNA"/>
</dbReference>
<comment type="caution">
    <text evidence="1">The sequence shown here is derived from an EMBL/GenBank/DDBJ whole genome shotgun (WGS) entry which is preliminary data.</text>
</comment>
<gene>
    <name evidence="1" type="ORF">K3G42_017360</name>
</gene>
<evidence type="ECO:0000313" key="2">
    <source>
        <dbReference type="Proteomes" id="UP000827872"/>
    </source>
</evidence>
<evidence type="ECO:0000313" key="1">
    <source>
        <dbReference type="EMBL" id="KAH8004697.1"/>
    </source>
</evidence>
<protein>
    <submittedName>
        <fullName evidence="1">Uncharacterized protein</fullName>
    </submittedName>
</protein>
<reference evidence="1" key="1">
    <citation type="submission" date="2021-08" db="EMBL/GenBank/DDBJ databases">
        <title>The first chromosome-level gecko genome reveals the dynamic sex chromosomes of Neotropical dwarf geckos (Sphaerodactylidae: Sphaerodactylus).</title>
        <authorList>
            <person name="Pinto B.J."/>
            <person name="Keating S.E."/>
            <person name="Gamble T."/>
        </authorList>
    </citation>
    <scope>NUCLEOTIDE SEQUENCE</scope>
    <source>
        <strain evidence="1">TG3544</strain>
    </source>
</reference>